<evidence type="ECO:0000259" key="1">
    <source>
        <dbReference type="PROSITE" id="PS51186"/>
    </source>
</evidence>
<keyword evidence="2" id="KW-0808">Transferase</keyword>
<protein>
    <submittedName>
        <fullName evidence="2">RimJ/RimL family protein N-acetyltransferase</fullName>
    </submittedName>
</protein>
<dbReference type="Proteomes" id="UP000243542">
    <property type="component" value="Unassembled WGS sequence"/>
</dbReference>
<dbReference type="EMBL" id="PDJK01000002">
    <property type="protein sequence ID" value="PFG48771.1"/>
    <property type="molecule type" value="Genomic_DNA"/>
</dbReference>
<dbReference type="PANTHER" id="PTHR43610:SF1">
    <property type="entry name" value="N-ACETYLTRANSFERASE DOMAIN-CONTAINING PROTEIN"/>
    <property type="match status" value="1"/>
</dbReference>
<dbReference type="Pfam" id="PF13302">
    <property type="entry name" value="Acetyltransf_3"/>
    <property type="match status" value="1"/>
</dbReference>
<accession>A0A2A9FDE6</accession>
<dbReference type="InterPro" id="IPR000182">
    <property type="entry name" value="GNAT_dom"/>
</dbReference>
<sequence>MSLVSTWTEPPTLTGRHVRLEPLTLGHAAGLLEAGADPGIWTWLSVVRPTDLAESEAMVRAALADPDRLPMAQIDLASGRVAGTTSYYQVAAKHRILAIGHTWLGAAFQRTALNTEAKLLLLRNAFESWGAQRTAWETDVRNLRSQRAIERLGAQREGLLRAHRLRPDGSSRDTVVYSLTDAEWPGARARLLARLGSAEGNVAATLS</sequence>
<dbReference type="SUPFAM" id="SSF55729">
    <property type="entry name" value="Acyl-CoA N-acyltransferases (Nat)"/>
    <property type="match status" value="1"/>
</dbReference>
<dbReference type="Gene3D" id="3.40.630.30">
    <property type="match status" value="1"/>
</dbReference>
<dbReference type="PROSITE" id="PS51186">
    <property type="entry name" value="GNAT"/>
    <property type="match status" value="1"/>
</dbReference>
<evidence type="ECO:0000313" key="2">
    <source>
        <dbReference type="EMBL" id="PFG48771.1"/>
    </source>
</evidence>
<name>A0A2A9FDE6_9PSEU</name>
<keyword evidence="3" id="KW-1185">Reference proteome</keyword>
<evidence type="ECO:0000313" key="3">
    <source>
        <dbReference type="Proteomes" id="UP000243542"/>
    </source>
</evidence>
<dbReference type="PANTHER" id="PTHR43610">
    <property type="entry name" value="BLL6696 PROTEIN"/>
    <property type="match status" value="1"/>
</dbReference>
<comment type="caution">
    <text evidence="2">The sequence shown here is derived from an EMBL/GenBank/DDBJ whole genome shotgun (WGS) entry which is preliminary data.</text>
</comment>
<gene>
    <name evidence="2" type="ORF">ATK36_3880</name>
</gene>
<organism evidence="2 3">
    <name type="scientific">Amycolatopsis sulphurea</name>
    <dbReference type="NCBI Taxonomy" id="76022"/>
    <lineage>
        <taxon>Bacteria</taxon>
        <taxon>Bacillati</taxon>
        <taxon>Actinomycetota</taxon>
        <taxon>Actinomycetes</taxon>
        <taxon>Pseudonocardiales</taxon>
        <taxon>Pseudonocardiaceae</taxon>
        <taxon>Amycolatopsis</taxon>
    </lineage>
</organism>
<dbReference type="InterPro" id="IPR016181">
    <property type="entry name" value="Acyl_CoA_acyltransferase"/>
</dbReference>
<dbReference type="AlphaFoldDB" id="A0A2A9FDE6"/>
<dbReference type="GO" id="GO:0016747">
    <property type="term" value="F:acyltransferase activity, transferring groups other than amino-acyl groups"/>
    <property type="evidence" value="ECO:0007669"/>
    <property type="project" value="InterPro"/>
</dbReference>
<reference evidence="2 3" key="1">
    <citation type="submission" date="2017-10" db="EMBL/GenBank/DDBJ databases">
        <title>Sequencing the genomes of 1000 actinobacteria strains.</title>
        <authorList>
            <person name="Klenk H.-P."/>
        </authorList>
    </citation>
    <scope>NUCLEOTIDE SEQUENCE [LARGE SCALE GENOMIC DNA]</scope>
    <source>
        <strain evidence="2 3">DSM 46092</strain>
    </source>
</reference>
<feature type="domain" description="N-acetyltransferase" evidence="1">
    <location>
        <begin position="18"/>
        <end position="182"/>
    </location>
</feature>
<proteinExistence type="predicted"/>